<organism evidence="1 2">
    <name type="scientific">Serinicoccus hydrothermalis</name>
    <dbReference type="NCBI Taxonomy" id="1758689"/>
    <lineage>
        <taxon>Bacteria</taxon>
        <taxon>Bacillati</taxon>
        <taxon>Actinomycetota</taxon>
        <taxon>Actinomycetes</taxon>
        <taxon>Micrococcales</taxon>
        <taxon>Ornithinimicrobiaceae</taxon>
        <taxon>Serinicoccus</taxon>
    </lineage>
</organism>
<evidence type="ECO:0000313" key="1">
    <source>
        <dbReference type="EMBL" id="ANS78582.1"/>
    </source>
</evidence>
<gene>
    <name evidence="1" type="ORF">SGUI_1186</name>
</gene>
<evidence type="ECO:0008006" key="3">
    <source>
        <dbReference type="Google" id="ProtNLM"/>
    </source>
</evidence>
<proteinExistence type="predicted"/>
<sequence>MRTTLTLDADVVRLLEQAVHDRRTSMKSVVNDALRQALRPAQAPRPYRVDVHHSELVVGVDPARLNELADELEDETIVDKRHR</sequence>
<dbReference type="OrthoDB" id="3579062at2"/>
<name>A0A1B1NAY0_9MICO</name>
<dbReference type="KEGG" id="serj:SGUI_1186"/>
<evidence type="ECO:0000313" key="2">
    <source>
        <dbReference type="Proteomes" id="UP000092482"/>
    </source>
</evidence>
<dbReference type="EMBL" id="CP014989">
    <property type="protein sequence ID" value="ANS78582.1"/>
    <property type="molecule type" value="Genomic_DNA"/>
</dbReference>
<dbReference type="AlphaFoldDB" id="A0A1B1NAY0"/>
<dbReference type="RefSeq" id="WP_066637546.1">
    <property type="nucleotide sequence ID" value="NZ_CP014989.1"/>
</dbReference>
<dbReference type="STRING" id="1758689.SGUI_1186"/>
<accession>A0A1B1NAY0</accession>
<protein>
    <recommendedName>
        <fullName evidence="3">Ribbon-helix-helix protein CopG domain-containing protein</fullName>
    </recommendedName>
</protein>
<dbReference type="Proteomes" id="UP000092482">
    <property type="component" value="Chromosome"/>
</dbReference>
<keyword evidence="2" id="KW-1185">Reference proteome</keyword>
<reference evidence="1 2" key="1">
    <citation type="submission" date="2016-03" db="EMBL/GenBank/DDBJ databases">
        <title>Shallow-sea hydrothermal system.</title>
        <authorList>
            <person name="Tang K."/>
        </authorList>
    </citation>
    <scope>NUCLEOTIDE SEQUENCE [LARGE SCALE GENOMIC DNA]</scope>
    <source>
        <strain evidence="1 2">JLT9</strain>
    </source>
</reference>